<name>A0AAE0E501_9ROSI</name>
<reference evidence="2" key="1">
    <citation type="journal article" date="2023" name="Plant J.">
        <title>Genome sequences and population genomics provide insights into the demographic history, inbreeding, and mutation load of two 'living fossil' tree species of Dipteronia.</title>
        <authorList>
            <person name="Feng Y."/>
            <person name="Comes H.P."/>
            <person name="Chen J."/>
            <person name="Zhu S."/>
            <person name="Lu R."/>
            <person name="Zhang X."/>
            <person name="Li P."/>
            <person name="Qiu J."/>
            <person name="Olsen K.M."/>
            <person name="Qiu Y."/>
        </authorList>
    </citation>
    <scope>NUCLEOTIDE SEQUENCE</scope>
    <source>
        <strain evidence="2">NBL</strain>
    </source>
</reference>
<evidence type="ECO:0000313" key="2">
    <source>
        <dbReference type="EMBL" id="KAK3206429.1"/>
    </source>
</evidence>
<comment type="caution">
    <text evidence="2">The sequence shown here is derived from an EMBL/GenBank/DDBJ whole genome shotgun (WGS) entry which is preliminary data.</text>
</comment>
<evidence type="ECO:0000313" key="3">
    <source>
        <dbReference type="Proteomes" id="UP001281410"/>
    </source>
</evidence>
<protein>
    <recommendedName>
        <fullName evidence="1">Reverse transcriptase domain-containing protein</fullName>
    </recommendedName>
</protein>
<dbReference type="SUPFAM" id="SSF56672">
    <property type="entry name" value="DNA/RNA polymerases"/>
    <property type="match status" value="1"/>
</dbReference>
<dbReference type="PANTHER" id="PTHR33116:SF75">
    <property type="entry name" value="RIBONUCLEASE H PROTEIN"/>
    <property type="match status" value="1"/>
</dbReference>
<proteinExistence type="predicted"/>
<organism evidence="2 3">
    <name type="scientific">Dipteronia sinensis</name>
    <dbReference type="NCBI Taxonomy" id="43782"/>
    <lineage>
        <taxon>Eukaryota</taxon>
        <taxon>Viridiplantae</taxon>
        <taxon>Streptophyta</taxon>
        <taxon>Embryophyta</taxon>
        <taxon>Tracheophyta</taxon>
        <taxon>Spermatophyta</taxon>
        <taxon>Magnoliopsida</taxon>
        <taxon>eudicotyledons</taxon>
        <taxon>Gunneridae</taxon>
        <taxon>Pentapetalae</taxon>
        <taxon>rosids</taxon>
        <taxon>malvids</taxon>
        <taxon>Sapindales</taxon>
        <taxon>Sapindaceae</taxon>
        <taxon>Hippocastanoideae</taxon>
        <taxon>Acereae</taxon>
        <taxon>Dipteronia</taxon>
    </lineage>
</organism>
<dbReference type="InterPro" id="IPR000477">
    <property type="entry name" value="RT_dom"/>
</dbReference>
<evidence type="ECO:0000259" key="1">
    <source>
        <dbReference type="PROSITE" id="PS50878"/>
    </source>
</evidence>
<keyword evidence="3" id="KW-1185">Reference proteome</keyword>
<dbReference type="EMBL" id="JANJYJ010000006">
    <property type="protein sequence ID" value="KAK3206429.1"/>
    <property type="molecule type" value="Genomic_DNA"/>
</dbReference>
<gene>
    <name evidence="2" type="ORF">Dsin_020475</name>
</gene>
<dbReference type="PROSITE" id="PS50878">
    <property type="entry name" value="RT_POL"/>
    <property type="match status" value="1"/>
</dbReference>
<accession>A0AAE0E501</accession>
<dbReference type="PANTHER" id="PTHR33116">
    <property type="entry name" value="REVERSE TRANSCRIPTASE ZINC-BINDING DOMAIN-CONTAINING PROTEIN-RELATED-RELATED"/>
    <property type="match status" value="1"/>
</dbReference>
<dbReference type="CDD" id="cd01650">
    <property type="entry name" value="RT_nLTR_like"/>
    <property type="match status" value="1"/>
</dbReference>
<sequence length="368" mass="42172">MNFMKEFHRDGEVVKDINRTFVTLIPKVGKLETIKDYRPISLVGSMYKILAKVLANRLRKKMNVIIGESQMAFVKGRQIIDSFVIAEEVIHKSKHEKEGGLLVKLDFEKAYNSVDHSFHDFMMEGMGFGIKWRGWMRECTSTPLVSELVNGRATAQFGLENGLRQGDPLSPFLFNIVVEGLNCLLKKATNMGLIEGERFDEDKVHISHLQFADDTILFIKPRMDYLMNAKRLLRCFELVSGLKINFHKSRVARVGIVKAEESARWATTFKCKTTSLPITYLGFPLRGKPGSKMFWNSLVDRIEKRLAPWKREFLSKGGTLVLIKAVISSMPTYFLFIFKIPVGWPKESRSSKGIFCGVMVFLKERLMR</sequence>
<feature type="domain" description="Reverse transcriptase" evidence="1">
    <location>
        <begin position="6"/>
        <end position="285"/>
    </location>
</feature>
<dbReference type="Proteomes" id="UP001281410">
    <property type="component" value="Unassembled WGS sequence"/>
</dbReference>
<dbReference type="AlphaFoldDB" id="A0AAE0E501"/>
<dbReference type="Pfam" id="PF00078">
    <property type="entry name" value="RVT_1"/>
    <property type="match status" value="1"/>
</dbReference>
<dbReference type="InterPro" id="IPR043502">
    <property type="entry name" value="DNA/RNA_pol_sf"/>
</dbReference>